<sequence length="279" mass="31489">MGKQQYWLQVHEKAKQWIQEAAQLLKDSFKDQIDVQFKSSYDDLVTNMDKKIEQYLIGRIHEHYPDHRIISEEGFGDEVSSADGIIWLLDPIDGTMNFVHQQRHFAISIGVYENGIGRVGLINDVVAGDLYHCIKGEGAYINEQKLPQLRDKKLNESIIAINATWINDNKRIDPEIMRPIARQCRGTRSYGTAAIELAYIAAGTLDAYFTMRLSPWDYGAGLILIEEVGGKATRADGDPIDLLKQNSLLVGNPGLHQEIINHIKTEIGDKGKFIEKPAE</sequence>
<evidence type="ECO:0000313" key="6">
    <source>
        <dbReference type="EMBL" id="MFC7392407.1"/>
    </source>
</evidence>
<organism evidence="6 7">
    <name type="scientific">Scopulibacillus cellulosilyticus</name>
    <dbReference type="NCBI Taxonomy" id="2665665"/>
    <lineage>
        <taxon>Bacteria</taxon>
        <taxon>Bacillati</taxon>
        <taxon>Bacillota</taxon>
        <taxon>Bacilli</taxon>
        <taxon>Bacillales</taxon>
        <taxon>Sporolactobacillaceae</taxon>
        <taxon>Scopulibacillus</taxon>
    </lineage>
</organism>
<dbReference type="CDD" id="cd01637">
    <property type="entry name" value="IMPase_like"/>
    <property type="match status" value="1"/>
</dbReference>
<keyword evidence="5" id="KW-0460">Magnesium</keyword>
<comment type="caution">
    <text evidence="6">The sequence shown here is derived from an EMBL/GenBank/DDBJ whole genome shotgun (WGS) entry which is preliminary data.</text>
</comment>
<dbReference type="Pfam" id="PF00459">
    <property type="entry name" value="Inositol_P"/>
    <property type="match status" value="1"/>
</dbReference>
<name>A0ABW2PUR8_9BACL</name>
<dbReference type="InterPro" id="IPR020583">
    <property type="entry name" value="Inositol_monoP_metal-BS"/>
</dbReference>
<dbReference type="Proteomes" id="UP001596505">
    <property type="component" value="Unassembled WGS sequence"/>
</dbReference>
<comment type="cofactor">
    <cofactor evidence="1">
        <name>Mg(2+)</name>
        <dbReference type="ChEBI" id="CHEBI:18420"/>
    </cofactor>
</comment>
<gene>
    <name evidence="6" type="ORF">ACFQRG_05370</name>
</gene>
<dbReference type="PRINTS" id="PR00378">
    <property type="entry name" value="LIIMPHPHTASE"/>
</dbReference>
<dbReference type="RefSeq" id="WP_380964495.1">
    <property type="nucleotide sequence ID" value="NZ_JBHTCO010000004.1"/>
</dbReference>
<dbReference type="Gene3D" id="3.40.190.80">
    <property type="match status" value="1"/>
</dbReference>
<dbReference type="PANTHER" id="PTHR20854">
    <property type="entry name" value="INOSITOL MONOPHOSPHATASE"/>
    <property type="match status" value="1"/>
</dbReference>
<dbReference type="EMBL" id="JBHTCO010000004">
    <property type="protein sequence ID" value="MFC7392407.1"/>
    <property type="molecule type" value="Genomic_DNA"/>
</dbReference>
<evidence type="ECO:0000256" key="5">
    <source>
        <dbReference type="ARBA" id="ARBA00022842"/>
    </source>
</evidence>
<evidence type="ECO:0000256" key="3">
    <source>
        <dbReference type="ARBA" id="ARBA00022723"/>
    </source>
</evidence>
<reference evidence="7" key="1">
    <citation type="journal article" date="2019" name="Int. J. Syst. Evol. Microbiol.">
        <title>The Global Catalogue of Microorganisms (GCM) 10K type strain sequencing project: providing services to taxonomists for standard genome sequencing and annotation.</title>
        <authorList>
            <consortium name="The Broad Institute Genomics Platform"/>
            <consortium name="The Broad Institute Genome Sequencing Center for Infectious Disease"/>
            <person name="Wu L."/>
            <person name="Ma J."/>
        </authorList>
    </citation>
    <scope>NUCLEOTIDE SEQUENCE [LARGE SCALE GENOMIC DNA]</scope>
    <source>
        <strain evidence="7">CGMCC 1.16305</strain>
    </source>
</reference>
<proteinExistence type="predicted"/>
<evidence type="ECO:0000256" key="4">
    <source>
        <dbReference type="ARBA" id="ARBA00022801"/>
    </source>
</evidence>
<dbReference type="PRINTS" id="PR00377">
    <property type="entry name" value="IMPHPHTASES"/>
</dbReference>
<dbReference type="InterPro" id="IPR020552">
    <property type="entry name" value="Inositol_monoPase_Li-sen"/>
</dbReference>
<dbReference type="PROSITE" id="PS00629">
    <property type="entry name" value="IMP_1"/>
    <property type="match status" value="1"/>
</dbReference>
<keyword evidence="7" id="KW-1185">Reference proteome</keyword>
<keyword evidence="4" id="KW-0378">Hydrolase</keyword>
<dbReference type="SUPFAM" id="SSF56655">
    <property type="entry name" value="Carbohydrate phosphatase"/>
    <property type="match status" value="1"/>
</dbReference>
<evidence type="ECO:0000313" key="7">
    <source>
        <dbReference type="Proteomes" id="UP001596505"/>
    </source>
</evidence>
<evidence type="ECO:0000256" key="2">
    <source>
        <dbReference type="ARBA" id="ARBA00005152"/>
    </source>
</evidence>
<evidence type="ECO:0000256" key="1">
    <source>
        <dbReference type="ARBA" id="ARBA00001946"/>
    </source>
</evidence>
<keyword evidence="3" id="KW-0479">Metal-binding</keyword>
<dbReference type="Gene3D" id="3.30.540.10">
    <property type="entry name" value="Fructose-1,6-Bisphosphatase, subunit A, domain 1"/>
    <property type="match status" value="1"/>
</dbReference>
<accession>A0ABW2PUR8</accession>
<dbReference type="InterPro" id="IPR000760">
    <property type="entry name" value="Inositol_monophosphatase-like"/>
</dbReference>
<comment type="pathway">
    <text evidence="2">Polyol metabolism; myo-inositol biosynthesis; myo-inositol from D-glucose 6-phosphate: step 2/2.</text>
</comment>
<protein>
    <submittedName>
        <fullName evidence="6">Inositol monophosphatase family protein</fullName>
    </submittedName>
</protein>
<dbReference type="PANTHER" id="PTHR20854:SF4">
    <property type="entry name" value="INOSITOL-1-MONOPHOSPHATASE-RELATED"/>
    <property type="match status" value="1"/>
</dbReference>